<dbReference type="Proteomes" id="UP001589834">
    <property type="component" value="Unassembled WGS sequence"/>
</dbReference>
<protein>
    <submittedName>
        <fullName evidence="1">Uncharacterized protein</fullName>
    </submittedName>
</protein>
<sequence length="113" mass="11682">MADPQILTRRAPAAPDFKAAADTLYTLSADALGAIEMLASLALSEIDHGPGRLDGALIVRALSEIVYRASDAGNGVSCAAESVGLAHEDDQLRHLTRAAALEGRTWPTGGSAQ</sequence>
<accession>A0ABV6PT83</accession>
<dbReference type="EMBL" id="JBHLTN010000018">
    <property type="protein sequence ID" value="MFC0593054.1"/>
    <property type="molecule type" value="Genomic_DNA"/>
</dbReference>
<proteinExistence type="predicted"/>
<gene>
    <name evidence="1" type="ORF">ACFFGG_10840</name>
</gene>
<evidence type="ECO:0000313" key="2">
    <source>
        <dbReference type="Proteomes" id="UP001589834"/>
    </source>
</evidence>
<name>A0ABV6PT83_9BURK</name>
<evidence type="ECO:0000313" key="1">
    <source>
        <dbReference type="EMBL" id="MFC0593054.1"/>
    </source>
</evidence>
<keyword evidence="2" id="KW-1185">Reference proteome</keyword>
<comment type="caution">
    <text evidence="1">The sequence shown here is derived from an EMBL/GenBank/DDBJ whole genome shotgun (WGS) entry which is preliminary data.</text>
</comment>
<reference evidence="1 2" key="1">
    <citation type="submission" date="2024-09" db="EMBL/GenBank/DDBJ databases">
        <authorList>
            <person name="Sun Q."/>
            <person name="Mori K."/>
        </authorList>
    </citation>
    <scope>NUCLEOTIDE SEQUENCE [LARGE SCALE GENOMIC DNA]</scope>
    <source>
        <strain evidence="1 2">NCAIM B.02336</strain>
    </source>
</reference>
<dbReference type="RefSeq" id="WP_377482940.1">
    <property type="nucleotide sequence ID" value="NZ_JBHLTN010000018.1"/>
</dbReference>
<organism evidence="1 2">
    <name type="scientific">Ottowia pentelensis</name>
    <dbReference type="NCBI Taxonomy" id="511108"/>
    <lineage>
        <taxon>Bacteria</taxon>
        <taxon>Pseudomonadati</taxon>
        <taxon>Pseudomonadota</taxon>
        <taxon>Betaproteobacteria</taxon>
        <taxon>Burkholderiales</taxon>
        <taxon>Comamonadaceae</taxon>
        <taxon>Ottowia</taxon>
    </lineage>
</organism>